<comment type="caution">
    <text evidence="1">The sequence shown here is derived from an EMBL/GenBank/DDBJ whole genome shotgun (WGS) entry which is preliminary data.</text>
</comment>
<evidence type="ECO:0000313" key="2">
    <source>
        <dbReference type="Proteomes" id="UP000219922"/>
    </source>
</evidence>
<gene>
    <name evidence="1" type="ORF">CON36_36280</name>
</gene>
<reference evidence="1 2" key="1">
    <citation type="submission" date="2017-09" db="EMBL/GenBank/DDBJ databases">
        <title>Large-scale bioinformatics analysis of Bacillus genomes uncovers conserved roles of natural products in bacterial physiology.</title>
        <authorList>
            <consortium name="Agbiome Team Llc"/>
            <person name="Bleich R.M."/>
            <person name="Grubbs K.J."/>
            <person name="Santa Maria K.C."/>
            <person name="Allen S.E."/>
            <person name="Farag S."/>
            <person name="Shank E.A."/>
            <person name="Bowers A."/>
        </authorList>
    </citation>
    <scope>NUCLEOTIDE SEQUENCE [LARGE SCALE GENOMIC DNA]</scope>
    <source>
        <strain evidence="1 2">AFS092789</strain>
    </source>
</reference>
<dbReference type="Proteomes" id="UP000219922">
    <property type="component" value="Unassembled WGS sequence"/>
</dbReference>
<name>A0A9X6SSC2_BACCE</name>
<dbReference type="EMBL" id="NVMX01000298">
    <property type="protein sequence ID" value="PDZ93983.1"/>
    <property type="molecule type" value="Genomic_DNA"/>
</dbReference>
<accession>A0A9X6SSC2</accession>
<proteinExistence type="predicted"/>
<evidence type="ECO:0000313" key="1">
    <source>
        <dbReference type="EMBL" id="PDZ93983.1"/>
    </source>
</evidence>
<dbReference type="RefSeq" id="WP_098007403.1">
    <property type="nucleotide sequence ID" value="NZ_NVMX01000298.1"/>
</dbReference>
<protein>
    <submittedName>
        <fullName evidence="1">Uncharacterized protein</fullName>
    </submittedName>
</protein>
<dbReference type="AlphaFoldDB" id="A0A9X6SSC2"/>
<organism evidence="1 2">
    <name type="scientific">Bacillus cereus</name>
    <dbReference type="NCBI Taxonomy" id="1396"/>
    <lineage>
        <taxon>Bacteria</taxon>
        <taxon>Bacillati</taxon>
        <taxon>Bacillota</taxon>
        <taxon>Bacilli</taxon>
        <taxon>Bacillales</taxon>
        <taxon>Bacillaceae</taxon>
        <taxon>Bacillus</taxon>
        <taxon>Bacillus cereus group</taxon>
    </lineage>
</organism>
<sequence>MEKNIIWKDKSSYSRAQREQAPSILTATIGKIDITVHRHIFYKGWVLSSRKLDIKTEPLDFENLEDCKKQALEKVTTFLERKIKEYQDAQSTIKNVLD</sequence>